<dbReference type="PANTHER" id="PTHR47219:SF25">
    <property type="entry name" value="RAB-GAP TBC DOMAIN-CONTAINING PROTEIN"/>
    <property type="match status" value="1"/>
</dbReference>
<reference evidence="14" key="1">
    <citation type="submission" date="2025-08" db="UniProtKB">
        <authorList>
            <consortium name="RefSeq"/>
        </authorList>
    </citation>
    <scope>IDENTIFICATION</scope>
</reference>
<dbReference type="PROSITE" id="PS50086">
    <property type="entry name" value="TBC_RABGAP"/>
    <property type="match status" value="1"/>
</dbReference>
<dbReference type="SMART" id="SM00164">
    <property type="entry name" value="TBC"/>
    <property type="match status" value="1"/>
</dbReference>
<dbReference type="SUPFAM" id="SSF47923">
    <property type="entry name" value="Ypt/Rab-GAP domain of gyp1p"/>
    <property type="match status" value="2"/>
</dbReference>
<evidence type="ECO:0000313" key="13">
    <source>
        <dbReference type="Proteomes" id="UP000192220"/>
    </source>
</evidence>
<dbReference type="InterPro" id="IPR000195">
    <property type="entry name" value="Rab-GAP-TBC_dom"/>
</dbReference>
<feature type="domain" description="Rab-GAP TBC" evidence="12">
    <location>
        <begin position="99"/>
        <end position="291"/>
    </location>
</feature>
<name>A0A2I4BMP4_AUSLI</name>
<organism evidence="13 14">
    <name type="scientific">Austrofundulus limnaeus</name>
    <name type="common">Annual killifish</name>
    <dbReference type="NCBI Taxonomy" id="52670"/>
    <lineage>
        <taxon>Eukaryota</taxon>
        <taxon>Metazoa</taxon>
        <taxon>Chordata</taxon>
        <taxon>Craniata</taxon>
        <taxon>Vertebrata</taxon>
        <taxon>Euteleostomi</taxon>
        <taxon>Actinopterygii</taxon>
        <taxon>Neopterygii</taxon>
        <taxon>Teleostei</taxon>
        <taxon>Neoteleostei</taxon>
        <taxon>Acanthomorphata</taxon>
        <taxon>Ovalentaria</taxon>
        <taxon>Atherinomorphae</taxon>
        <taxon>Cyprinodontiformes</taxon>
        <taxon>Rivulidae</taxon>
        <taxon>Austrofundulus</taxon>
    </lineage>
</organism>
<dbReference type="Proteomes" id="UP000192220">
    <property type="component" value="Unplaced"/>
</dbReference>
<dbReference type="GO" id="GO:0005096">
    <property type="term" value="F:GTPase activator activity"/>
    <property type="evidence" value="ECO:0007669"/>
    <property type="project" value="UniProtKB-KW"/>
</dbReference>
<comment type="subcellular location">
    <subcellularLocation>
        <location evidence="1">Cytoplasmic vesicle</location>
    </subcellularLocation>
    <subcellularLocation>
        <location evidence="2">Golgi apparatus</location>
    </subcellularLocation>
</comment>
<dbReference type="InterPro" id="IPR035969">
    <property type="entry name" value="Rab-GAP_TBC_sf"/>
</dbReference>
<dbReference type="GeneID" id="106521126"/>
<dbReference type="GO" id="GO:0031267">
    <property type="term" value="F:small GTPase binding"/>
    <property type="evidence" value="ECO:0007669"/>
    <property type="project" value="TreeGrafter"/>
</dbReference>
<dbReference type="Pfam" id="PF00566">
    <property type="entry name" value="RabGAP-TBC"/>
    <property type="match status" value="1"/>
</dbReference>
<dbReference type="InterPro" id="IPR050302">
    <property type="entry name" value="Rab_GAP_TBC_domain"/>
</dbReference>
<keyword evidence="7" id="KW-0968">Cytoplasmic vesicle</keyword>
<comment type="function">
    <text evidence="8">Acts as a GTPase-activating protein for RAB5A and RAB43. Involved in receptor trafficking. In complex with EPS8 inhibits internalization of EGFR. Involved in retrograde transport from the endocytic pathway to the Golgi apparatus. Involved in the transport of Shiga toxin from early and recycling endosomes to the trans-Golgi network. Required for structural integrity of the Golgi complex.</text>
</comment>
<dbReference type="KEGG" id="alim:106521126"/>
<dbReference type="Gene3D" id="1.10.10.750">
    <property type="entry name" value="Ypt/Rab-GAP domain of gyp1p, domain 1"/>
    <property type="match status" value="1"/>
</dbReference>
<keyword evidence="5" id="KW-0007">Acetylation</keyword>
<evidence type="ECO:0000256" key="8">
    <source>
        <dbReference type="ARBA" id="ARBA00059926"/>
    </source>
</evidence>
<evidence type="ECO:0000256" key="6">
    <source>
        <dbReference type="ARBA" id="ARBA00023034"/>
    </source>
</evidence>
<dbReference type="GO" id="GO:0031410">
    <property type="term" value="C:cytoplasmic vesicle"/>
    <property type="evidence" value="ECO:0007669"/>
    <property type="project" value="UniProtKB-SubCell"/>
</dbReference>
<evidence type="ECO:0000256" key="7">
    <source>
        <dbReference type="ARBA" id="ARBA00023329"/>
    </source>
</evidence>
<gene>
    <name evidence="14" type="primary">LOC106521126</name>
</gene>
<evidence type="ECO:0000256" key="11">
    <source>
        <dbReference type="SAM" id="MobiDB-lite"/>
    </source>
</evidence>
<dbReference type="PANTHER" id="PTHR47219">
    <property type="entry name" value="RAB GTPASE-ACTIVATING PROTEIN 1-LIKE"/>
    <property type="match status" value="1"/>
</dbReference>
<evidence type="ECO:0000256" key="1">
    <source>
        <dbReference type="ARBA" id="ARBA00004541"/>
    </source>
</evidence>
<evidence type="ECO:0000256" key="9">
    <source>
        <dbReference type="ARBA" id="ARBA00064037"/>
    </source>
</evidence>
<accession>A0A2I4BMP4</accession>
<proteinExistence type="predicted"/>
<dbReference type="FunFam" id="1.10.10.750:FF:000001">
    <property type="entry name" value="TBC1 domain family member 10A"/>
    <property type="match status" value="1"/>
</dbReference>
<evidence type="ECO:0000313" key="14">
    <source>
        <dbReference type="RefSeq" id="XP_013869009.1"/>
    </source>
</evidence>
<dbReference type="FunFam" id="1.10.8.270:FF:000010">
    <property type="entry name" value="Putative USP6 N-terminal-like protein"/>
    <property type="match status" value="1"/>
</dbReference>
<keyword evidence="13" id="KW-1185">Reference proteome</keyword>
<evidence type="ECO:0000256" key="2">
    <source>
        <dbReference type="ARBA" id="ARBA00004555"/>
    </source>
</evidence>
<sequence>MKKDIQTLLAEERDDIIFKYATDRQGGVDIDPWEDADYSLYKSIDRFGFMHESELPAPTVHEEKVKQLEVERAEKWLKMVNKWEKYKNSNKMMKRVYKGIPLQLRGRAWTLILDVEQTKSQNKGKYEKMKEQAQLYSSEVKQIDLDINRTFRNHIMFMDRFGVRQQSLFHVLAAYSVYNTEVSYCQGMSQIAALLLMYMNEEDAFWALSQLLTNEKHAMHGFFVPGFPKLHRFQTHHDQIISKLLPKLKKHLDREQMFAGIYSTKWFMQCFIDRTPFTLTLRLWDIFILEGERLLTAMAYTLLKIHKKRLLKMSLEELREFLQERISQIFFHSDDVVIEQLQASMMELKKMKLDLPPPGKAEELPQKLLGEELLDPVQPSRVRPSSDAGFPRAGLSLHIISQRMDSVCVDQSPSKDPSGPDALEEQETQLPSPDPIIIHSQVLPTPDHNPLMGPPPYQTLASPVPADHLFPLPDQDRNKTYLDPVDSTGPQTFSASMIQDTAPALDLVQSESLSGPEGSEDKGPTQSLDQHSTLFSNRTTNQDLGAGPAKNQASNGS</sequence>
<evidence type="ECO:0000259" key="12">
    <source>
        <dbReference type="PROSITE" id="PS50086"/>
    </source>
</evidence>
<dbReference type="Gene3D" id="1.10.472.80">
    <property type="entry name" value="Ypt/Rab-GAP domain of gyp1p, domain 3"/>
    <property type="match status" value="1"/>
</dbReference>
<keyword evidence="4" id="KW-0597">Phosphoprotein</keyword>
<dbReference type="RefSeq" id="XP_013869009.1">
    <property type="nucleotide sequence ID" value="XM_014013555.1"/>
</dbReference>
<evidence type="ECO:0000256" key="4">
    <source>
        <dbReference type="ARBA" id="ARBA00022553"/>
    </source>
</evidence>
<feature type="compositionally biased region" description="Polar residues" evidence="11">
    <location>
        <begin position="488"/>
        <end position="499"/>
    </location>
</feature>
<feature type="compositionally biased region" description="Polar residues" evidence="11">
    <location>
        <begin position="524"/>
        <end position="543"/>
    </location>
</feature>
<dbReference type="Gene3D" id="1.10.8.270">
    <property type="entry name" value="putative rabgap domain of human tbc1 domain family member 14 like domains"/>
    <property type="match status" value="1"/>
</dbReference>
<dbReference type="GO" id="GO:0005794">
    <property type="term" value="C:Golgi apparatus"/>
    <property type="evidence" value="ECO:0007669"/>
    <property type="project" value="UniProtKB-SubCell"/>
</dbReference>
<dbReference type="AlphaFoldDB" id="A0A2I4BMP4"/>
<comment type="subunit">
    <text evidence="9">Interacts with EPS8.</text>
</comment>
<dbReference type="OrthoDB" id="294251at2759"/>
<evidence type="ECO:0000256" key="10">
    <source>
        <dbReference type="ARBA" id="ARBA00070172"/>
    </source>
</evidence>
<dbReference type="FunFam" id="1.10.472.80:FF:000019">
    <property type="entry name" value="USP6 N-terminal like"/>
    <property type="match status" value="1"/>
</dbReference>
<keyword evidence="6" id="KW-0333">Golgi apparatus</keyword>
<dbReference type="FunCoup" id="A0A2I4BMP4">
    <property type="interactions" value="57"/>
</dbReference>
<feature type="region of interest" description="Disordered" evidence="11">
    <location>
        <begin position="406"/>
        <end position="557"/>
    </location>
</feature>
<evidence type="ECO:0000256" key="3">
    <source>
        <dbReference type="ARBA" id="ARBA00022468"/>
    </source>
</evidence>
<protein>
    <recommendedName>
        <fullName evidence="10">USP6 N-terminal-like protein</fullName>
    </recommendedName>
</protein>
<dbReference type="InParanoid" id="A0A2I4BMP4"/>
<keyword evidence="3" id="KW-0343">GTPase activation</keyword>
<dbReference type="STRING" id="52670.A0A2I4BMP4"/>
<evidence type="ECO:0000256" key="5">
    <source>
        <dbReference type="ARBA" id="ARBA00022990"/>
    </source>
</evidence>